<name>S0G0R2_9BACT</name>
<keyword evidence="3 4" id="KW-0408">Iron</keyword>
<dbReference type="GO" id="GO:0046872">
    <property type="term" value="F:metal ion binding"/>
    <property type="evidence" value="ECO:0007669"/>
    <property type="project" value="UniProtKB-KW"/>
</dbReference>
<reference evidence="7 8" key="1">
    <citation type="journal article" date="2013" name="Genome Announc.">
        <title>Draft Genome Sequence of Desulfotignum phosphitoxidans DSM 13687 Strain FiPS-3.</title>
        <authorList>
            <person name="Poehlein A."/>
            <person name="Daniel R."/>
            <person name="Simeonova D.D."/>
        </authorList>
    </citation>
    <scope>NUCLEOTIDE SEQUENCE [LARGE SCALE GENOMIC DNA]</scope>
    <source>
        <strain evidence="7 8">DSM 13687</strain>
    </source>
</reference>
<dbReference type="PROSITE" id="PS51257">
    <property type="entry name" value="PROKAR_LIPOPROTEIN"/>
    <property type="match status" value="1"/>
</dbReference>
<accession>S0G0R2</accession>
<comment type="caution">
    <text evidence="7">The sequence shown here is derived from an EMBL/GenBank/DDBJ whole genome shotgun (WGS) entry which is preliminary data.</text>
</comment>
<dbReference type="RefSeq" id="WP_006968757.1">
    <property type="nucleotide sequence ID" value="NZ_APJX01000019.1"/>
</dbReference>
<dbReference type="Gene3D" id="1.10.760.10">
    <property type="entry name" value="Cytochrome c-like domain"/>
    <property type="match status" value="1"/>
</dbReference>
<evidence type="ECO:0000256" key="1">
    <source>
        <dbReference type="ARBA" id="ARBA00022617"/>
    </source>
</evidence>
<evidence type="ECO:0000313" key="7">
    <source>
        <dbReference type="EMBL" id="EMS77236.1"/>
    </source>
</evidence>
<gene>
    <name evidence="7" type="primary">nirN2</name>
    <name evidence="7" type="ORF">Dpo_19c00110</name>
</gene>
<proteinExistence type="predicted"/>
<evidence type="ECO:0000259" key="6">
    <source>
        <dbReference type="PROSITE" id="PS51007"/>
    </source>
</evidence>
<dbReference type="Gene3D" id="2.140.10.20">
    <property type="entry name" value="C-terminal (heme d1) domain of cytochrome cd1-nitrite reductase"/>
    <property type="match status" value="1"/>
</dbReference>
<dbReference type="InterPro" id="IPR051200">
    <property type="entry name" value="Host-pathogen_enzymatic-act"/>
</dbReference>
<dbReference type="GO" id="GO:0020037">
    <property type="term" value="F:heme binding"/>
    <property type="evidence" value="ECO:0007669"/>
    <property type="project" value="InterPro"/>
</dbReference>
<sequence length="521" mass="56968">MKMAEKRKWSVGLSLAFFVFACLATTPVNAGDMDDAGKLYNQNCAVCHGADRGGYFAPALTKERLVNTTEAAIRSMAINGIPETQMPPWGGKLSTPELRKLSALFKNTSKEEVAFGMEEVRKSLEVYVEDISSLPSKPVYPIRNIHDLMGIMVRGRYSTDNSRVVFFDGRTHRQVGEIPTKHAPHNMNYNPVDLRWAYAVTDSGYLYKIDLYSMRAVRSIRTGLNGPSLAVSRDGNYVMAGSYVSHNAVILDAGTFEPVKFFDLKGENPDGQMVESDSGMITGTPFADYLVVALENAGQVWIIDCSKPDLPVTKIKNVGRHLHDAVLSPEGRYLTIASYEDGNFPVVDLKEKKVAVKIPGGCTPHFGSGAIIKVDGKSLGIGTNIGSCENTVVTVWDMETFDVVKQIPVLGPTESPAAHPDSKYVVVDIVGTGPDADKIQMIDKENLEVVKTITVGGHSHFPEYTAMGDYFYVSAGYKGDKLVIYKSDTMEKEKEIPLESPAGIFSHSRSKTVSIGLEDAL</sequence>
<dbReference type="AlphaFoldDB" id="S0G0R2"/>
<dbReference type="Proteomes" id="UP000014216">
    <property type="component" value="Unassembled WGS sequence"/>
</dbReference>
<feature type="domain" description="Cytochrome c" evidence="6">
    <location>
        <begin position="31"/>
        <end position="109"/>
    </location>
</feature>
<dbReference type="Pfam" id="PF13442">
    <property type="entry name" value="Cytochrome_CBB3"/>
    <property type="match status" value="1"/>
</dbReference>
<feature type="signal peptide" evidence="5">
    <location>
        <begin position="1"/>
        <end position="30"/>
    </location>
</feature>
<evidence type="ECO:0000256" key="3">
    <source>
        <dbReference type="ARBA" id="ARBA00023004"/>
    </source>
</evidence>
<evidence type="ECO:0000256" key="5">
    <source>
        <dbReference type="SAM" id="SignalP"/>
    </source>
</evidence>
<evidence type="ECO:0000313" key="8">
    <source>
        <dbReference type="Proteomes" id="UP000014216"/>
    </source>
</evidence>
<dbReference type="SUPFAM" id="SSF51004">
    <property type="entry name" value="C-terminal (heme d1) domain of cytochrome cd1-nitrite reductase"/>
    <property type="match status" value="1"/>
</dbReference>
<dbReference type="Pfam" id="PF02239">
    <property type="entry name" value="Cytochrom_D1"/>
    <property type="match status" value="1"/>
</dbReference>
<dbReference type="CDD" id="cd20785">
    <property type="entry name" value="8prop_hemeD1_cyt_cd1-like"/>
    <property type="match status" value="1"/>
</dbReference>
<dbReference type="InterPro" id="IPR003143">
    <property type="entry name" value="Cyt_cd1_C_sf"/>
</dbReference>
<keyword evidence="5" id="KW-0732">Signal</keyword>
<dbReference type="GO" id="GO:0009055">
    <property type="term" value="F:electron transfer activity"/>
    <property type="evidence" value="ECO:0007669"/>
    <property type="project" value="InterPro"/>
</dbReference>
<dbReference type="PROSITE" id="PS51007">
    <property type="entry name" value="CYTC"/>
    <property type="match status" value="1"/>
</dbReference>
<organism evidence="7 8">
    <name type="scientific">Desulfotignum phosphitoxidans DSM 13687</name>
    <dbReference type="NCBI Taxonomy" id="1286635"/>
    <lineage>
        <taxon>Bacteria</taxon>
        <taxon>Pseudomonadati</taxon>
        <taxon>Thermodesulfobacteriota</taxon>
        <taxon>Desulfobacteria</taxon>
        <taxon>Desulfobacterales</taxon>
        <taxon>Desulfobacteraceae</taxon>
        <taxon>Desulfotignum</taxon>
    </lineage>
</organism>
<dbReference type="PANTHER" id="PTHR47197">
    <property type="entry name" value="PROTEIN NIRF"/>
    <property type="match status" value="1"/>
</dbReference>
<feature type="chain" id="PRO_5004497493" evidence="5">
    <location>
        <begin position="31"/>
        <end position="521"/>
    </location>
</feature>
<evidence type="ECO:0000256" key="2">
    <source>
        <dbReference type="ARBA" id="ARBA00022723"/>
    </source>
</evidence>
<keyword evidence="1 4" id="KW-0349">Heme</keyword>
<keyword evidence="2 4" id="KW-0479">Metal-binding</keyword>
<evidence type="ECO:0000256" key="4">
    <source>
        <dbReference type="PROSITE-ProRule" id="PRU00433"/>
    </source>
</evidence>
<protein>
    <submittedName>
        <fullName evidence="7">Nitrite reductase like c-type cytochorome NirN</fullName>
    </submittedName>
</protein>
<dbReference type="InterPro" id="IPR009056">
    <property type="entry name" value="Cyt_c-like_dom"/>
</dbReference>
<dbReference type="EMBL" id="APJX01000019">
    <property type="protein sequence ID" value="EMS77236.1"/>
    <property type="molecule type" value="Genomic_DNA"/>
</dbReference>
<dbReference type="InterPro" id="IPR011048">
    <property type="entry name" value="Haem_d1_sf"/>
</dbReference>
<dbReference type="InterPro" id="IPR036909">
    <property type="entry name" value="Cyt_c-like_dom_sf"/>
</dbReference>
<dbReference type="PANTHER" id="PTHR47197:SF3">
    <property type="entry name" value="DIHYDRO-HEME D1 DEHYDROGENASE"/>
    <property type="match status" value="1"/>
</dbReference>
<keyword evidence="8" id="KW-1185">Reference proteome</keyword>
<dbReference type="SUPFAM" id="SSF46626">
    <property type="entry name" value="Cytochrome c"/>
    <property type="match status" value="1"/>
</dbReference>